<evidence type="ECO:0000256" key="1">
    <source>
        <dbReference type="SAM" id="Phobius"/>
    </source>
</evidence>
<dbReference type="InterPro" id="IPR025058">
    <property type="entry name" value="DUF3995"/>
</dbReference>
<keyword evidence="1" id="KW-0472">Membrane</keyword>
<dbReference type="Pfam" id="PF13160">
    <property type="entry name" value="DUF3995"/>
    <property type="match status" value="1"/>
</dbReference>
<keyword evidence="1" id="KW-0812">Transmembrane</keyword>
<evidence type="ECO:0000313" key="2">
    <source>
        <dbReference type="EMBL" id="MDO5969046.1"/>
    </source>
</evidence>
<name>A0ABT8W7H7_9FLAO</name>
<reference evidence="2" key="1">
    <citation type="submission" date="2023-07" db="EMBL/GenBank/DDBJ databases">
        <title>Two novel species in the genus Flavivirga.</title>
        <authorList>
            <person name="Kwon K."/>
        </authorList>
    </citation>
    <scope>NUCLEOTIDE SEQUENCE</scope>
    <source>
        <strain evidence="2">KCTC 52353</strain>
    </source>
</reference>
<accession>A0ABT8W7H7</accession>
<keyword evidence="3" id="KW-1185">Reference proteome</keyword>
<protein>
    <submittedName>
        <fullName evidence="2">DUF3995 domain-containing protein</fullName>
    </submittedName>
</protein>
<dbReference type="EMBL" id="JAUOEK010000063">
    <property type="protein sequence ID" value="MDO5969046.1"/>
    <property type="molecule type" value="Genomic_DNA"/>
</dbReference>
<dbReference type="Proteomes" id="UP001176883">
    <property type="component" value="Unassembled WGS sequence"/>
</dbReference>
<proteinExistence type="predicted"/>
<feature type="transmembrane region" description="Helical" evidence="1">
    <location>
        <begin position="42"/>
        <end position="60"/>
    </location>
</feature>
<dbReference type="RefSeq" id="WP_303276733.1">
    <property type="nucleotide sequence ID" value="NZ_JAUOEK010000063.1"/>
</dbReference>
<feature type="transmembrane region" description="Helical" evidence="1">
    <location>
        <begin position="72"/>
        <end position="91"/>
    </location>
</feature>
<feature type="transmembrane region" description="Helical" evidence="1">
    <location>
        <begin position="114"/>
        <end position="132"/>
    </location>
</feature>
<comment type="caution">
    <text evidence="2">The sequence shown here is derived from an EMBL/GenBank/DDBJ whole genome shotgun (WGS) entry which is preliminary data.</text>
</comment>
<evidence type="ECO:0000313" key="3">
    <source>
        <dbReference type="Proteomes" id="UP001176883"/>
    </source>
</evidence>
<sequence length="134" mass="15158">MSLVFFILGIIHLNLVVGGTFGFAESLPTKETGERVLNPKKIDSAIVGLGLMFFSFFYLVKADFINFNFPDWVLKYGSWVIPAIFILRAVGEFKYIGFFKKIKHTTFGTLDTKIYSPLCFFISITGILIQILRG</sequence>
<keyword evidence="1" id="KW-1133">Transmembrane helix</keyword>
<organism evidence="2 3">
    <name type="scientific">Flavivirga aquimarina</name>
    <dbReference type="NCBI Taxonomy" id="2027862"/>
    <lineage>
        <taxon>Bacteria</taxon>
        <taxon>Pseudomonadati</taxon>
        <taxon>Bacteroidota</taxon>
        <taxon>Flavobacteriia</taxon>
        <taxon>Flavobacteriales</taxon>
        <taxon>Flavobacteriaceae</taxon>
        <taxon>Flavivirga</taxon>
    </lineage>
</organism>
<gene>
    <name evidence="2" type="ORF">Q4Q35_04430</name>
</gene>